<dbReference type="Pfam" id="PF00082">
    <property type="entry name" value="Peptidase_S8"/>
    <property type="match status" value="1"/>
</dbReference>
<evidence type="ECO:0000256" key="6">
    <source>
        <dbReference type="ARBA" id="ARBA00022801"/>
    </source>
</evidence>
<evidence type="ECO:0000256" key="1">
    <source>
        <dbReference type="ARBA" id="ARBA00004162"/>
    </source>
</evidence>
<dbReference type="PANTHER" id="PTHR43806:SF11">
    <property type="entry name" value="CEREVISIN-RELATED"/>
    <property type="match status" value="1"/>
</dbReference>
<keyword evidence="17" id="KW-1185">Reference proteome</keyword>
<dbReference type="InterPro" id="IPR000209">
    <property type="entry name" value="Peptidase_S8/S53_dom"/>
</dbReference>
<accession>A0ABV7YNT4</accession>
<dbReference type="RefSeq" id="WP_205121713.1">
    <property type="nucleotide sequence ID" value="NZ_JAFBCM010000001.1"/>
</dbReference>
<dbReference type="PRINTS" id="PR00723">
    <property type="entry name" value="SUBTILISIN"/>
</dbReference>
<feature type="active site" description="Charge relay system" evidence="10">
    <location>
        <position position="274"/>
    </location>
</feature>
<dbReference type="InterPro" id="IPR022398">
    <property type="entry name" value="Peptidase_S8_His-AS"/>
</dbReference>
<evidence type="ECO:0000256" key="2">
    <source>
        <dbReference type="ARBA" id="ARBA00011073"/>
    </source>
</evidence>
<evidence type="ECO:0000256" key="7">
    <source>
        <dbReference type="ARBA" id="ARBA00022825"/>
    </source>
</evidence>
<dbReference type="PROSITE" id="PS00136">
    <property type="entry name" value="SUBTILASE_ASP"/>
    <property type="match status" value="1"/>
</dbReference>
<evidence type="ECO:0000256" key="13">
    <source>
        <dbReference type="SAM" id="Phobius"/>
    </source>
</evidence>
<evidence type="ECO:0000313" key="16">
    <source>
        <dbReference type="EMBL" id="MFC3766062.1"/>
    </source>
</evidence>
<feature type="active site" description="Charge relay system" evidence="10">
    <location>
        <position position="73"/>
    </location>
</feature>
<organism evidence="16 17">
    <name type="scientific">Tenggerimyces flavus</name>
    <dbReference type="NCBI Taxonomy" id="1708749"/>
    <lineage>
        <taxon>Bacteria</taxon>
        <taxon>Bacillati</taxon>
        <taxon>Actinomycetota</taxon>
        <taxon>Actinomycetes</taxon>
        <taxon>Propionibacteriales</taxon>
        <taxon>Nocardioidaceae</taxon>
        <taxon>Tenggerimyces</taxon>
    </lineage>
</organism>
<dbReference type="InterPro" id="IPR036852">
    <property type="entry name" value="Peptidase_S8/S53_dom_sf"/>
</dbReference>
<dbReference type="PROSITE" id="PS00137">
    <property type="entry name" value="SUBTILASE_HIS"/>
    <property type="match status" value="1"/>
</dbReference>
<feature type="transmembrane region" description="Helical" evidence="13">
    <location>
        <begin position="368"/>
        <end position="389"/>
    </location>
</feature>
<evidence type="ECO:0000259" key="15">
    <source>
        <dbReference type="Pfam" id="PF00082"/>
    </source>
</evidence>
<protein>
    <submittedName>
        <fullName evidence="16">Type VII secretion-associated serine protease mycosin</fullName>
    </submittedName>
</protein>
<dbReference type="PROSITE" id="PS51257">
    <property type="entry name" value="PROKAR_LIPOPROTEIN"/>
    <property type="match status" value="1"/>
</dbReference>
<dbReference type="SUPFAM" id="SSF52743">
    <property type="entry name" value="Subtilisin-like"/>
    <property type="match status" value="1"/>
</dbReference>
<keyword evidence="4 10" id="KW-0645">Protease</keyword>
<dbReference type="PANTHER" id="PTHR43806">
    <property type="entry name" value="PEPTIDASE S8"/>
    <property type="match status" value="1"/>
</dbReference>
<dbReference type="InterPro" id="IPR050131">
    <property type="entry name" value="Peptidase_S8_subtilisin-like"/>
</dbReference>
<reference evidence="17" key="1">
    <citation type="journal article" date="2019" name="Int. J. Syst. Evol. Microbiol.">
        <title>The Global Catalogue of Microorganisms (GCM) 10K type strain sequencing project: providing services to taxonomists for standard genome sequencing and annotation.</title>
        <authorList>
            <consortium name="The Broad Institute Genomics Platform"/>
            <consortium name="The Broad Institute Genome Sequencing Center for Infectious Disease"/>
            <person name="Wu L."/>
            <person name="Ma J."/>
        </authorList>
    </citation>
    <scope>NUCLEOTIDE SEQUENCE [LARGE SCALE GENOMIC DNA]</scope>
    <source>
        <strain evidence="17">CGMCC 4.7241</strain>
    </source>
</reference>
<evidence type="ECO:0000256" key="5">
    <source>
        <dbReference type="ARBA" id="ARBA00022692"/>
    </source>
</evidence>
<name>A0ABV7YNT4_9ACTN</name>
<evidence type="ECO:0000256" key="4">
    <source>
        <dbReference type="ARBA" id="ARBA00022670"/>
    </source>
</evidence>
<dbReference type="PROSITE" id="PS51892">
    <property type="entry name" value="SUBTILASE"/>
    <property type="match status" value="1"/>
</dbReference>
<dbReference type="NCBIfam" id="TIGR03921">
    <property type="entry name" value="T7SS_mycosin"/>
    <property type="match status" value="1"/>
</dbReference>
<feature type="active site" description="Charge relay system" evidence="10">
    <location>
        <position position="110"/>
    </location>
</feature>
<keyword evidence="9 13" id="KW-0472">Membrane</keyword>
<dbReference type="Proteomes" id="UP001595699">
    <property type="component" value="Unassembled WGS sequence"/>
</dbReference>
<evidence type="ECO:0000256" key="11">
    <source>
        <dbReference type="RuleBase" id="RU003355"/>
    </source>
</evidence>
<feature type="chain" id="PRO_5047420751" evidence="14">
    <location>
        <begin position="27"/>
        <end position="428"/>
    </location>
</feature>
<dbReference type="Gene3D" id="3.40.50.200">
    <property type="entry name" value="Peptidase S8/S53 domain"/>
    <property type="match status" value="1"/>
</dbReference>
<evidence type="ECO:0000313" key="17">
    <source>
        <dbReference type="Proteomes" id="UP001595699"/>
    </source>
</evidence>
<sequence>MTVLRVATIAGTVAAAVACVVTSAYGAPPAGLCQNADPARPVVRQLPWAQQTLDLPRTWRHSTGAGVVVAVIDSGVDSDHPQLRAGGKIMPGRNLVEPGDLPATFDCDSHGTAVASIVAARATKGVGFRGVAPDAVVLPVRIAERAVVDGQAEQIEPTTVATAIRYATEQGASVINLSLSSHRDHTVIREAIVYAQSQDVVIVASVGNDQDDRSTPLRSYPAAYKGVLGVGAIDASGVRVSSSQLGTYVDLSAPGGAVVGATRRAGHTYFSGTSFATPFVAGTAALVRAAYPGLTADQVARRLVATASPARGGSDELEYGAGVVDPYRAVTEDLDAAPPVPLRPMVRPTPDPVEQARIAFQEKRISTAFVSISIVLLLATLVLVASVVIRRGRRQQWVASRAVEPSAQRDKDEPPDQLFLFPPPKAES</sequence>
<comment type="caution">
    <text evidence="16">The sequence shown here is derived from an EMBL/GenBank/DDBJ whole genome shotgun (WGS) entry which is preliminary data.</text>
</comment>
<keyword evidence="6 10" id="KW-0378">Hydrolase</keyword>
<evidence type="ECO:0000256" key="12">
    <source>
        <dbReference type="SAM" id="MobiDB-lite"/>
    </source>
</evidence>
<evidence type="ECO:0000256" key="14">
    <source>
        <dbReference type="SAM" id="SignalP"/>
    </source>
</evidence>
<evidence type="ECO:0000256" key="9">
    <source>
        <dbReference type="ARBA" id="ARBA00023136"/>
    </source>
</evidence>
<evidence type="ECO:0000256" key="10">
    <source>
        <dbReference type="PROSITE-ProRule" id="PRU01240"/>
    </source>
</evidence>
<feature type="signal peptide" evidence="14">
    <location>
        <begin position="1"/>
        <end position="26"/>
    </location>
</feature>
<dbReference type="InterPro" id="IPR023834">
    <property type="entry name" value="T7SS_pept_S8A_mycosin"/>
</dbReference>
<dbReference type="InterPro" id="IPR023828">
    <property type="entry name" value="Peptidase_S8_Ser-AS"/>
</dbReference>
<keyword evidence="3" id="KW-1003">Cell membrane</keyword>
<comment type="similarity">
    <text evidence="2 10 11">Belongs to the peptidase S8 family.</text>
</comment>
<dbReference type="GO" id="GO:0008233">
    <property type="term" value="F:peptidase activity"/>
    <property type="evidence" value="ECO:0007669"/>
    <property type="project" value="UniProtKB-KW"/>
</dbReference>
<gene>
    <name evidence="16" type="primary">mycP</name>
    <name evidence="16" type="ORF">ACFOUW_34875</name>
</gene>
<feature type="region of interest" description="Disordered" evidence="12">
    <location>
        <begin position="400"/>
        <end position="428"/>
    </location>
</feature>
<proteinExistence type="inferred from homology"/>
<keyword evidence="14" id="KW-0732">Signal</keyword>
<comment type="subcellular location">
    <subcellularLocation>
        <location evidence="1">Cell membrane</location>
        <topology evidence="1">Single-pass membrane protein</topology>
    </subcellularLocation>
</comment>
<keyword evidence="5 13" id="KW-0812">Transmembrane</keyword>
<feature type="domain" description="Peptidase S8/S53" evidence="15">
    <location>
        <begin position="64"/>
        <end position="322"/>
    </location>
</feature>
<dbReference type="PROSITE" id="PS00138">
    <property type="entry name" value="SUBTILASE_SER"/>
    <property type="match status" value="1"/>
</dbReference>
<evidence type="ECO:0000256" key="8">
    <source>
        <dbReference type="ARBA" id="ARBA00022989"/>
    </source>
</evidence>
<dbReference type="InterPro" id="IPR015500">
    <property type="entry name" value="Peptidase_S8_subtilisin-rel"/>
</dbReference>
<dbReference type="GO" id="GO:0006508">
    <property type="term" value="P:proteolysis"/>
    <property type="evidence" value="ECO:0007669"/>
    <property type="project" value="UniProtKB-KW"/>
</dbReference>
<dbReference type="EMBL" id="JBHRZH010000047">
    <property type="protein sequence ID" value="MFC3766062.1"/>
    <property type="molecule type" value="Genomic_DNA"/>
</dbReference>
<keyword evidence="7 10" id="KW-0720">Serine protease</keyword>
<evidence type="ECO:0000256" key="3">
    <source>
        <dbReference type="ARBA" id="ARBA00022475"/>
    </source>
</evidence>
<dbReference type="InterPro" id="IPR023827">
    <property type="entry name" value="Peptidase_S8_Asp-AS"/>
</dbReference>
<keyword evidence="8 13" id="KW-1133">Transmembrane helix</keyword>